<dbReference type="EMBL" id="UPHL01000135">
    <property type="protein sequence ID" value="VAZ85853.1"/>
    <property type="molecule type" value="Genomic_DNA"/>
</dbReference>
<evidence type="ECO:0000313" key="2">
    <source>
        <dbReference type="EMBL" id="VAZ85853.1"/>
    </source>
</evidence>
<evidence type="ECO:0000313" key="3">
    <source>
        <dbReference type="Proteomes" id="UP000279331"/>
    </source>
</evidence>
<reference evidence="2 3" key="1">
    <citation type="submission" date="2018-09" db="EMBL/GenBank/DDBJ databases">
        <authorList>
            <person name="Tagini F."/>
        </authorList>
    </citation>
    <scope>NUCLEOTIDE SEQUENCE [LARGE SCALE GENOMIC DNA]</scope>
    <source>
        <strain evidence="2 3">MK42</strain>
    </source>
</reference>
<comment type="caution">
    <text evidence="2">The sequence shown here is derived from an EMBL/GenBank/DDBJ whole genome shotgun (WGS) entry which is preliminary data.</text>
</comment>
<organism evidence="2 3">
    <name type="scientific">Mycobacterium persicum</name>
    <dbReference type="NCBI Taxonomy" id="1487726"/>
    <lineage>
        <taxon>Bacteria</taxon>
        <taxon>Bacillati</taxon>
        <taxon>Actinomycetota</taxon>
        <taxon>Actinomycetes</taxon>
        <taxon>Mycobacteriales</taxon>
        <taxon>Mycobacteriaceae</taxon>
        <taxon>Mycobacterium</taxon>
    </lineage>
</organism>
<protein>
    <submittedName>
        <fullName evidence="2">Uncharacterized protein</fullName>
    </submittedName>
</protein>
<name>A0AB38UYD4_9MYCO</name>
<sequence length="55" mass="6059">MHYGTAVIIRAKRAGVLNAAYDAHPERFVSKPPEPPKLPSGSWINKPDDTEEATQ</sequence>
<dbReference type="Proteomes" id="UP000279331">
    <property type="component" value="Unassembled WGS sequence"/>
</dbReference>
<proteinExistence type="predicted"/>
<evidence type="ECO:0000256" key="1">
    <source>
        <dbReference type="SAM" id="MobiDB-lite"/>
    </source>
</evidence>
<feature type="region of interest" description="Disordered" evidence="1">
    <location>
        <begin position="26"/>
        <end position="55"/>
    </location>
</feature>
<gene>
    <name evidence="2" type="ORF">LAUMK42_04691</name>
</gene>
<accession>A0AB38UYD4</accession>
<dbReference type="AlphaFoldDB" id="A0AB38UYD4"/>